<protein>
    <submittedName>
        <fullName evidence="1">Uncharacterized protein</fullName>
    </submittedName>
</protein>
<evidence type="ECO:0000313" key="1">
    <source>
        <dbReference type="EMBL" id="KAJ3498147.1"/>
    </source>
</evidence>
<comment type="caution">
    <text evidence="1">The sequence shown here is derived from an EMBL/GenBank/DDBJ whole genome shotgun (WGS) entry which is preliminary data.</text>
</comment>
<evidence type="ECO:0000313" key="2">
    <source>
        <dbReference type="Proteomes" id="UP001148737"/>
    </source>
</evidence>
<gene>
    <name evidence="1" type="ORF">NLG97_g1353</name>
</gene>
<organism evidence="1 2">
    <name type="scientific">Lecanicillium saksenae</name>
    <dbReference type="NCBI Taxonomy" id="468837"/>
    <lineage>
        <taxon>Eukaryota</taxon>
        <taxon>Fungi</taxon>
        <taxon>Dikarya</taxon>
        <taxon>Ascomycota</taxon>
        <taxon>Pezizomycotina</taxon>
        <taxon>Sordariomycetes</taxon>
        <taxon>Hypocreomycetidae</taxon>
        <taxon>Hypocreales</taxon>
        <taxon>Cordycipitaceae</taxon>
        <taxon>Lecanicillium</taxon>
    </lineage>
</organism>
<proteinExistence type="predicted"/>
<reference evidence="1" key="1">
    <citation type="submission" date="2022-07" db="EMBL/GenBank/DDBJ databases">
        <title>Genome Sequence of Lecanicillium saksenae.</title>
        <authorList>
            <person name="Buettner E."/>
        </authorList>
    </citation>
    <scope>NUCLEOTIDE SEQUENCE</scope>
    <source>
        <strain evidence="1">VT-O1</strain>
    </source>
</reference>
<accession>A0ACC1R6M8</accession>
<sequence>MITMTLCQVTNTAKNWSLRRKAVHFGVVLLFVAISFASTDSTIIYHDLAKRDLQLGDQGIAAASALRFVGLAVAGIILVPLAYRYGRRPVYILSVTVQLASVVWTATARHGWEFIMASGMAGVGASVSQAIVPLTITDIFFMNKFATAYGWYVFAQGAGAFLGPLLASFIVAGQGWRMMTWWMALTLLIIAFIVLLLLEESTFVPNIDVQMDCKKAQAKIDRRMAFGNEDFANERQQEKVDAFESNMPYLASGLGLPPAPKSLRQRLATITPTGRPIGERFMSCFVILVRFPGVAYAALTYGFIMIWLELFNYAIITEMTVGPYNFDIHDTGLFNLAPLLGLLVGTLAITPLSDRWMVKRAIGNAGLYEPETRLWLALPAGALVAAGALMFGIGISQKASIPILSNGFLLFSVGFGLCLETSLTYVTECYHSMIGDAFVGVVFVRNISAAILWAGIMPWLNTAGNIRSIVIITGAGLVAVLLIPVALLRWGRTGRMATAAKYRHYSLAATPPAILERIFGNKADR</sequence>
<dbReference type="Proteomes" id="UP001148737">
    <property type="component" value="Unassembled WGS sequence"/>
</dbReference>
<dbReference type="EMBL" id="JANAKD010000068">
    <property type="protein sequence ID" value="KAJ3498147.1"/>
    <property type="molecule type" value="Genomic_DNA"/>
</dbReference>
<name>A0ACC1R6M8_9HYPO</name>
<keyword evidence="2" id="KW-1185">Reference proteome</keyword>